<evidence type="ECO:0000313" key="4">
    <source>
        <dbReference type="Proteomes" id="UP000427281"/>
    </source>
</evidence>
<name>A0A6I6AKV6_9PLAN</name>
<feature type="transmembrane region" description="Helical" evidence="2">
    <location>
        <begin position="433"/>
        <end position="453"/>
    </location>
</feature>
<keyword evidence="2" id="KW-0812">Transmembrane</keyword>
<accession>A0A6I6AKV6</accession>
<feature type="region of interest" description="Disordered" evidence="1">
    <location>
        <begin position="1"/>
        <end position="21"/>
    </location>
</feature>
<keyword evidence="2" id="KW-1133">Transmembrane helix</keyword>
<organism evidence="3 4">
    <name type="scientific">Gimesia benthica</name>
    <dbReference type="NCBI Taxonomy" id="2608982"/>
    <lineage>
        <taxon>Bacteria</taxon>
        <taxon>Pseudomonadati</taxon>
        <taxon>Planctomycetota</taxon>
        <taxon>Planctomycetia</taxon>
        <taxon>Planctomycetales</taxon>
        <taxon>Planctomycetaceae</taxon>
        <taxon>Gimesia</taxon>
    </lineage>
</organism>
<evidence type="ECO:0000256" key="1">
    <source>
        <dbReference type="SAM" id="MobiDB-lite"/>
    </source>
</evidence>
<keyword evidence="2" id="KW-0472">Membrane</keyword>
<evidence type="ECO:0000313" key="3">
    <source>
        <dbReference type="EMBL" id="QGQ25741.1"/>
    </source>
</evidence>
<protein>
    <submittedName>
        <fullName evidence="3">Uncharacterized protein</fullName>
    </submittedName>
</protein>
<proteinExistence type="predicted"/>
<dbReference type="KEGG" id="gim:F1728_25055"/>
<dbReference type="EMBL" id="CP043930">
    <property type="protein sequence ID" value="QGQ25741.1"/>
    <property type="molecule type" value="Genomic_DNA"/>
</dbReference>
<sequence length="461" mass="52378">MIRSAAIPGSQQKRDNKSGENSLRFRHGGPQWLQSKKIHAWSGFRLIHMGNLGLYNSFPKTVSDVLNMRTSGHLICVLFCFVLFVPQALIANGEDRDERARLQVIAELYKHNVMSFTTGRYVFEFSYRSAATEEDALHGIWNDSVIPATAKYSLYLDDQKFALKMDVENGETLERLESENVILSPFQALGNSQYALDWDGLVNIVDVHSPKNYRLSIRHHPFNLADDAQGGDPATFIENAIRNKYQGYKYEVDDAIGPEGQEVIVVKLTGKVSSLETHYYIDPNQGYLPVLTEFYSKSSGKYKGKTQVLEIRNHSGAYYPIHAIKMKWRTPSDRQHYVDVREMKVVEFDPSYKPLAEELSIRLPRTAQFSDGIKPNTAKSLYRSQEKKFVEVNANEIEGIYQELTALAEKRVQIEADIKARGDIETERTESKLPLLLTINAVVLCLIIGLYVIKKKRGSNS</sequence>
<evidence type="ECO:0000256" key="2">
    <source>
        <dbReference type="SAM" id="Phobius"/>
    </source>
</evidence>
<dbReference type="AlphaFoldDB" id="A0A6I6AKV6"/>
<keyword evidence="4" id="KW-1185">Reference proteome</keyword>
<dbReference type="RefSeq" id="WP_155366337.1">
    <property type="nucleotide sequence ID" value="NZ_CP043930.1"/>
</dbReference>
<gene>
    <name evidence="3" type="ORF">F1728_25055</name>
</gene>
<dbReference type="Proteomes" id="UP000427281">
    <property type="component" value="Chromosome"/>
</dbReference>
<reference evidence="3 4" key="1">
    <citation type="submission" date="2019-09" db="EMBL/GenBank/DDBJ databases">
        <title>Gimesia benthica sp. nov., a novel bacterium isolated from deep-sea water of the Northwest Indian Ocean.</title>
        <authorList>
            <person name="Dai X."/>
        </authorList>
    </citation>
    <scope>NUCLEOTIDE SEQUENCE [LARGE SCALE GENOMIC DNA]</scope>
    <source>
        <strain evidence="3 4">E7</strain>
    </source>
</reference>